<feature type="transmembrane region" description="Helical" evidence="1">
    <location>
        <begin position="157"/>
        <end position="178"/>
    </location>
</feature>
<organism evidence="2 3">
    <name type="scientific">Enhygromyxa salina</name>
    <dbReference type="NCBI Taxonomy" id="215803"/>
    <lineage>
        <taxon>Bacteria</taxon>
        <taxon>Pseudomonadati</taxon>
        <taxon>Myxococcota</taxon>
        <taxon>Polyangia</taxon>
        <taxon>Nannocystales</taxon>
        <taxon>Nannocystaceae</taxon>
        <taxon>Enhygromyxa</taxon>
    </lineage>
</organism>
<feature type="transmembrane region" description="Helical" evidence="1">
    <location>
        <begin position="73"/>
        <end position="95"/>
    </location>
</feature>
<accession>A0A2S9XDI2</accession>
<comment type="caution">
    <text evidence="2">The sequence shown here is derived from an EMBL/GenBank/DDBJ whole genome shotgun (WGS) entry which is preliminary data.</text>
</comment>
<keyword evidence="1" id="KW-0472">Membrane</keyword>
<dbReference type="Proteomes" id="UP000237968">
    <property type="component" value="Unassembled WGS sequence"/>
</dbReference>
<protein>
    <submittedName>
        <fullName evidence="2">Uncharacterized protein</fullName>
    </submittedName>
</protein>
<gene>
    <name evidence="2" type="ORF">ENSA5_59990</name>
</gene>
<dbReference type="AlphaFoldDB" id="A0A2S9XDI2"/>
<name>A0A2S9XDI2_9BACT</name>
<sequence length="210" mass="21179">MSAGVPPSQRRLRSARAAGLRPRSRGLVLAGLALIVWAVFGPLAGLGAGAPAWLGAALDGAFAGRVPVPPDPAPLAAALAALLGGGGIAVVVLGGRRRSRRELGVDPEIGEIPPGLGLAWCVGALVLVAGGLLPALAGAARSVDAELGGGASLWVVWAGWSGRGLLTLALVAALVGVIERLVSARRLWQGLHLTRAQARERARASGDRRP</sequence>
<evidence type="ECO:0000256" key="1">
    <source>
        <dbReference type="SAM" id="Phobius"/>
    </source>
</evidence>
<feature type="transmembrane region" description="Helical" evidence="1">
    <location>
        <begin position="116"/>
        <end position="137"/>
    </location>
</feature>
<proteinExistence type="predicted"/>
<evidence type="ECO:0000313" key="2">
    <source>
        <dbReference type="EMBL" id="PRP90924.1"/>
    </source>
</evidence>
<reference evidence="2 3" key="1">
    <citation type="submission" date="2018-03" db="EMBL/GenBank/DDBJ databases">
        <title>Draft Genome Sequences of the Obligatory Marine Myxobacteria Enhygromyxa salina SWB005.</title>
        <authorList>
            <person name="Poehlein A."/>
            <person name="Moghaddam J.A."/>
            <person name="Harms H."/>
            <person name="Alanjari M."/>
            <person name="Koenig G.M."/>
            <person name="Daniel R."/>
            <person name="Schaeberle T.F."/>
        </authorList>
    </citation>
    <scope>NUCLEOTIDE SEQUENCE [LARGE SCALE GENOMIC DNA]</scope>
    <source>
        <strain evidence="2 3">SWB005</strain>
    </source>
</reference>
<dbReference type="RefSeq" id="WP_106395181.1">
    <property type="nucleotide sequence ID" value="NZ_PVNK01000263.1"/>
</dbReference>
<evidence type="ECO:0000313" key="3">
    <source>
        <dbReference type="Proteomes" id="UP000237968"/>
    </source>
</evidence>
<keyword evidence="3" id="KW-1185">Reference proteome</keyword>
<keyword evidence="1" id="KW-1133">Transmembrane helix</keyword>
<keyword evidence="1" id="KW-0812">Transmembrane</keyword>
<dbReference type="EMBL" id="PVNK01000263">
    <property type="protein sequence ID" value="PRP90924.1"/>
    <property type="molecule type" value="Genomic_DNA"/>
</dbReference>